<dbReference type="InterPro" id="IPR013783">
    <property type="entry name" value="Ig-like_fold"/>
</dbReference>
<dbReference type="InterPro" id="IPR007110">
    <property type="entry name" value="Ig-like_dom"/>
</dbReference>
<name>A0A672IVE1_SALFA</name>
<dbReference type="PANTHER" id="PTHR13771">
    <property type="entry name" value="INTERCELLULAR ADHESION MOLECULE"/>
    <property type="match status" value="1"/>
</dbReference>
<dbReference type="AlphaFoldDB" id="A0A672IVE1"/>
<evidence type="ECO:0000313" key="4">
    <source>
        <dbReference type="Proteomes" id="UP000472267"/>
    </source>
</evidence>
<dbReference type="Pfam" id="PF13927">
    <property type="entry name" value="Ig_3"/>
    <property type="match status" value="1"/>
</dbReference>
<evidence type="ECO:0000313" key="3">
    <source>
        <dbReference type="Ensembl" id="ENSSFAP00005045851.1"/>
    </source>
</evidence>
<organism evidence="3 4">
    <name type="scientific">Salarias fasciatus</name>
    <name type="common">Jewelled blenny</name>
    <name type="synonym">Blennius fasciatus</name>
    <dbReference type="NCBI Taxonomy" id="181472"/>
    <lineage>
        <taxon>Eukaryota</taxon>
        <taxon>Metazoa</taxon>
        <taxon>Chordata</taxon>
        <taxon>Craniata</taxon>
        <taxon>Vertebrata</taxon>
        <taxon>Euteleostomi</taxon>
        <taxon>Actinopterygii</taxon>
        <taxon>Neopterygii</taxon>
        <taxon>Teleostei</taxon>
        <taxon>Neoteleostei</taxon>
        <taxon>Acanthomorphata</taxon>
        <taxon>Ovalentaria</taxon>
        <taxon>Blenniimorphae</taxon>
        <taxon>Blenniiformes</taxon>
        <taxon>Blennioidei</taxon>
        <taxon>Blenniidae</taxon>
        <taxon>Salariinae</taxon>
        <taxon>Salarias</taxon>
    </lineage>
</organism>
<reference evidence="3" key="2">
    <citation type="submission" date="2025-08" db="UniProtKB">
        <authorList>
            <consortium name="Ensembl"/>
        </authorList>
    </citation>
    <scope>IDENTIFICATION</scope>
</reference>
<dbReference type="Proteomes" id="UP000472267">
    <property type="component" value="Chromosome 4"/>
</dbReference>
<evidence type="ECO:0000259" key="2">
    <source>
        <dbReference type="PROSITE" id="PS50835"/>
    </source>
</evidence>
<dbReference type="Ensembl" id="ENSSFAT00005047429.1">
    <property type="protein sequence ID" value="ENSSFAP00005045851.1"/>
    <property type="gene ID" value="ENSSFAG00005022412.1"/>
</dbReference>
<accession>A0A672IVE1</accession>
<dbReference type="PROSITE" id="PS50835">
    <property type="entry name" value="IG_LIKE"/>
    <property type="match status" value="2"/>
</dbReference>
<protein>
    <recommendedName>
        <fullName evidence="2">Ig-like domain-containing protein</fullName>
    </recommendedName>
</protein>
<dbReference type="InterPro" id="IPR003598">
    <property type="entry name" value="Ig_sub2"/>
</dbReference>
<sequence length="312" mass="33683">MFFLLVLSGILACTGNVADASCELKVTPPRVVVRYGSPLLATCSSTSDIEGVGWESSYGGTGLIKDVSSLALNISSVETWELEPQCYASLRSDGSQCLEKLPVTVYKLPKSVSLSQPSGGGGPMVEGQQYKINCYIANVAPRKNLSVNWYKGNTIFQIDRFREASLSPDDISSEISITAHRNDSGADLWCEAKLTFKSVEQNPPPMCSQSKKLNVLYPTTFHAPSNETVELIAGETTSLNCAAMGNPTPVYRWGFPEPTQDTNKQRDIGGPVLTVRDPGTYSCTASNSQGSSTKYFSVVQTSGQLMLLVVSY</sequence>
<keyword evidence="1" id="KW-0732">Signal</keyword>
<feature type="domain" description="Ig-like" evidence="2">
    <location>
        <begin position="218"/>
        <end position="299"/>
    </location>
</feature>
<dbReference type="GO" id="GO:0005178">
    <property type="term" value="F:integrin binding"/>
    <property type="evidence" value="ECO:0007669"/>
    <property type="project" value="InterPro"/>
</dbReference>
<feature type="domain" description="Ig-like" evidence="2">
    <location>
        <begin position="109"/>
        <end position="200"/>
    </location>
</feature>
<feature type="signal peptide" evidence="1">
    <location>
        <begin position="1"/>
        <end position="20"/>
    </location>
</feature>
<reference evidence="3" key="3">
    <citation type="submission" date="2025-09" db="UniProtKB">
        <authorList>
            <consortium name="Ensembl"/>
        </authorList>
    </citation>
    <scope>IDENTIFICATION</scope>
</reference>
<keyword evidence="4" id="KW-1185">Reference proteome</keyword>
<dbReference type="InterPro" id="IPR047012">
    <property type="entry name" value="ICAM_VCAM"/>
</dbReference>
<dbReference type="InterPro" id="IPR036179">
    <property type="entry name" value="Ig-like_dom_sf"/>
</dbReference>
<dbReference type="PANTHER" id="PTHR13771:SF9">
    <property type="entry name" value="INTERCELLULAR ADHESION MOLECULE 5"/>
    <property type="match status" value="1"/>
</dbReference>
<dbReference type="SMART" id="SM00408">
    <property type="entry name" value="IGc2"/>
    <property type="match status" value="1"/>
</dbReference>
<reference evidence="3" key="1">
    <citation type="submission" date="2019-06" db="EMBL/GenBank/DDBJ databases">
        <authorList>
            <consortium name="Wellcome Sanger Institute Data Sharing"/>
        </authorList>
    </citation>
    <scope>NUCLEOTIDE SEQUENCE [LARGE SCALE GENOMIC DNA]</scope>
</reference>
<dbReference type="GO" id="GO:0007155">
    <property type="term" value="P:cell adhesion"/>
    <property type="evidence" value="ECO:0007669"/>
    <property type="project" value="InterPro"/>
</dbReference>
<evidence type="ECO:0000256" key="1">
    <source>
        <dbReference type="SAM" id="SignalP"/>
    </source>
</evidence>
<dbReference type="SUPFAM" id="SSF48726">
    <property type="entry name" value="Immunoglobulin"/>
    <property type="match status" value="3"/>
</dbReference>
<feature type="chain" id="PRO_5025643197" description="Ig-like domain-containing protein" evidence="1">
    <location>
        <begin position="21"/>
        <end position="312"/>
    </location>
</feature>
<dbReference type="Gene3D" id="2.60.40.10">
    <property type="entry name" value="Immunoglobulins"/>
    <property type="match status" value="3"/>
</dbReference>
<proteinExistence type="predicted"/>